<dbReference type="SUPFAM" id="SSF47413">
    <property type="entry name" value="lambda repressor-like DNA-binding domains"/>
    <property type="match status" value="1"/>
</dbReference>
<dbReference type="PROSITE" id="PS50943">
    <property type="entry name" value="HTH_CROC1"/>
    <property type="match status" value="1"/>
</dbReference>
<dbReference type="InterPro" id="IPR001387">
    <property type="entry name" value="Cro/C1-type_HTH"/>
</dbReference>
<dbReference type="SMART" id="SM00530">
    <property type="entry name" value="HTH_XRE"/>
    <property type="match status" value="1"/>
</dbReference>
<gene>
    <name evidence="3" type="ORF">639</name>
</gene>
<dbReference type="RefSeq" id="WP_046495728.1">
    <property type="nucleotide sequence ID" value="NZ_CGIH01000009.1"/>
</dbReference>
<dbReference type="PANTHER" id="PTHR46797">
    <property type="entry name" value="HTH-TYPE TRANSCRIPTIONAL REGULATOR"/>
    <property type="match status" value="1"/>
</dbReference>
<organism evidence="3 4">
    <name type="scientific">Syntrophomonas zehnderi OL-4</name>
    <dbReference type="NCBI Taxonomy" id="690567"/>
    <lineage>
        <taxon>Bacteria</taxon>
        <taxon>Bacillati</taxon>
        <taxon>Bacillota</taxon>
        <taxon>Clostridia</taxon>
        <taxon>Eubacteriales</taxon>
        <taxon>Syntrophomonadaceae</taxon>
        <taxon>Syntrophomonas</taxon>
    </lineage>
</organism>
<dbReference type="Gene3D" id="1.10.260.40">
    <property type="entry name" value="lambda repressor-like DNA-binding domains"/>
    <property type="match status" value="1"/>
</dbReference>
<dbReference type="PANTHER" id="PTHR46797:SF1">
    <property type="entry name" value="METHYLPHOSPHONATE SYNTHASE"/>
    <property type="match status" value="1"/>
</dbReference>
<name>A0A0E4C7Y1_9FIRM</name>
<dbReference type="Pfam" id="PF01381">
    <property type="entry name" value="HTH_3"/>
    <property type="match status" value="1"/>
</dbReference>
<dbReference type="GO" id="GO:0003700">
    <property type="term" value="F:DNA-binding transcription factor activity"/>
    <property type="evidence" value="ECO:0007669"/>
    <property type="project" value="TreeGrafter"/>
</dbReference>
<dbReference type="STRING" id="690567.639"/>
<evidence type="ECO:0000313" key="4">
    <source>
        <dbReference type="Proteomes" id="UP000045545"/>
    </source>
</evidence>
<accession>A0A0E4C7Y1</accession>
<evidence type="ECO:0000256" key="1">
    <source>
        <dbReference type="ARBA" id="ARBA00023125"/>
    </source>
</evidence>
<dbReference type="GO" id="GO:0005829">
    <property type="term" value="C:cytosol"/>
    <property type="evidence" value="ECO:0007669"/>
    <property type="project" value="TreeGrafter"/>
</dbReference>
<dbReference type="AlphaFoldDB" id="A0A0E4C7Y1"/>
<protein>
    <submittedName>
        <fullName evidence="3">Cro/C1-type helix-turn-helix domain</fullName>
    </submittedName>
</protein>
<dbReference type="Proteomes" id="UP000045545">
    <property type="component" value="Unassembled WGS sequence"/>
</dbReference>
<proteinExistence type="predicted"/>
<keyword evidence="1" id="KW-0238">DNA-binding</keyword>
<dbReference type="InterPro" id="IPR050807">
    <property type="entry name" value="TransReg_Diox_bact_type"/>
</dbReference>
<dbReference type="CDD" id="cd00093">
    <property type="entry name" value="HTH_XRE"/>
    <property type="match status" value="1"/>
</dbReference>
<sequence>MNKIKTLRKAKGLNQGELAKSAGISQTYLCELEKSRKTNPSRDVLVRIAKALSVSVSELLDD</sequence>
<dbReference type="EMBL" id="CGIH01000009">
    <property type="protein sequence ID" value="CFX15540.1"/>
    <property type="molecule type" value="Genomic_DNA"/>
</dbReference>
<feature type="domain" description="HTH cro/C1-type" evidence="2">
    <location>
        <begin position="4"/>
        <end position="59"/>
    </location>
</feature>
<evidence type="ECO:0000313" key="3">
    <source>
        <dbReference type="EMBL" id="CFX15540.1"/>
    </source>
</evidence>
<evidence type="ECO:0000259" key="2">
    <source>
        <dbReference type="PROSITE" id="PS50943"/>
    </source>
</evidence>
<dbReference type="InterPro" id="IPR010982">
    <property type="entry name" value="Lambda_DNA-bd_dom_sf"/>
</dbReference>
<keyword evidence="4" id="KW-1185">Reference proteome</keyword>
<reference evidence="3 4" key="1">
    <citation type="submission" date="2015-03" db="EMBL/GenBank/DDBJ databases">
        <authorList>
            <person name="Murphy D."/>
        </authorList>
    </citation>
    <scope>NUCLEOTIDE SEQUENCE [LARGE SCALE GENOMIC DNA]</scope>
    <source>
        <strain evidence="3 4">OL-4</strain>
    </source>
</reference>
<dbReference type="GO" id="GO:0003677">
    <property type="term" value="F:DNA binding"/>
    <property type="evidence" value="ECO:0007669"/>
    <property type="project" value="UniProtKB-KW"/>
</dbReference>